<dbReference type="OrthoDB" id="9810154at2"/>
<evidence type="ECO:0000313" key="3">
    <source>
        <dbReference type="Proteomes" id="UP000317344"/>
    </source>
</evidence>
<name>A0A516X0M6_9ACTN</name>
<dbReference type="AlphaFoldDB" id="A0A516X0M6"/>
<dbReference type="InterPro" id="IPR051021">
    <property type="entry name" value="Mito_Ser/Thr_phosphatase"/>
</dbReference>
<reference evidence="2 3" key="2">
    <citation type="submission" date="2019-07" db="EMBL/GenBank/DDBJ databases">
        <authorList>
            <person name="Huang Y."/>
        </authorList>
    </citation>
    <scope>NUCLEOTIDE SEQUENCE [LARGE SCALE GENOMIC DNA]</scope>
    <source>
        <strain evidence="2 3">HY188</strain>
    </source>
</reference>
<dbReference type="SUPFAM" id="SSF53254">
    <property type="entry name" value="Phosphoglycerate mutase-like"/>
    <property type="match status" value="1"/>
</dbReference>
<gene>
    <name evidence="2" type="ORF">FO059_03425</name>
</gene>
<dbReference type="PANTHER" id="PTHR20935">
    <property type="entry name" value="PHOSPHOGLYCERATE MUTASE-RELATED"/>
    <property type="match status" value="1"/>
</dbReference>
<dbReference type="Gene3D" id="3.40.50.1240">
    <property type="entry name" value="Phosphoglycerate mutase-like"/>
    <property type="match status" value="1"/>
</dbReference>
<accession>A0A516X0M6</accession>
<dbReference type="GO" id="GO:0016787">
    <property type="term" value="F:hydrolase activity"/>
    <property type="evidence" value="ECO:0007669"/>
    <property type="project" value="UniProtKB-KW"/>
</dbReference>
<dbReference type="InterPro" id="IPR013078">
    <property type="entry name" value="His_Pase_superF_clade-1"/>
</dbReference>
<dbReference type="Proteomes" id="UP000317344">
    <property type="component" value="Chromosome"/>
</dbReference>
<evidence type="ECO:0000313" key="2">
    <source>
        <dbReference type="EMBL" id="QDQ96557.1"/>
    </source>
</evidence>
<protein>
    <submittedName>
        <fullName evidence="2">Histidine phosphatase family protein</fullName>
    </submittedName>
</protein>
<dbReference type="CDD" id="cd07067">
    <property type="entry name" value="HP_PGM_like"/>
    <property type="match status" value="1"/>
</dbReference>
<sequence length="182" mass="18871">MPSIVAGMPRTLILMRHGQATSPAGTADHERPLTPTGAAQAEAAGRWFAADGRRIDTVLCSSALRTRETFRGVSRGARWRDADSACTSSPALYNADATAVLGEIALASASTTTLLVIGHFPGLPEAALVLDPAGAHSGRVRRGMPVGAYVTMSTDSPWAALPDALWGPAADPFATITGIHMP</sequence>
<dbReference type="EMBL" id="CP041765">
    <property type="protein sequence ID" value="QDQ96557.1"/>
    <property type="molecule type" value="Genomic_DNA"/>
</dbReference>
<dbReference type="Pfam" id="PF00300">
    <property type="entry name" value="His_Phos_1"/>
    <property type="match status" value="1"/>
</dbReference>
<dbReference type="SMART" id="SM00855">
    <property type="entry name" value="PGAM"/>
    <property type="match status" value="1"/>
</dbReference>
<dbReference type="KEGG" id="toy:FO059_03425"/>
<keyword evidence="3" id="KW-1185">Reference proteome</keyword>
<dbReference type="PANTHER" id="PTHR20935:SF1">
    <property type="entry name" value="SLL1549 PROTEIN"/>
    <property type="match status" value="1"/>
</dbReference>
<keyword evidence="1" id="KW-0378">Hydrolase</keyword>
<dbReference type="InterPro" id="IPR029033">
    <property type="entry name" value="His_PPase_superfam"/>
</dbReference>
<reference evidence="2 3" key="1">
    <citation type="submission" date="2019-07" db="EMBL/GenBank/DDBJ databases">
        <title>Tomitella cavernea sp. nov., an actinomycete isolated from soil.</title>
        <authorList>
            <person name="Cheng J."/>
        </authorList>
    </citation>
    <scope>NUCLEOTIDE SEQUENCE [LARGE SCALE GENOMIC DNA]</scope>
    <source>
        <strain evidence="2 3">HY188</strain>
    </source>
</reference>
<organism evidence="2 3">
    <name type="scientific">Tomitella fengzijianii</name>
    <dbReference type="NCBI Taxonomy" id="2597660"/>
    <lineage>
        <taxon>Bacteria</taxon>
        <taxon>Bacillati</taxon>
        <taxon>Actinomycetota</taxon>
        <taxon>Actinomycetes</taxon>
        <taxon>Mycobacteriales</taxon>
        <taxon>Tomitella</taxon>
    </lineage>
</organism>
<evidence type="ECO:0000256" key="1">
    <source>
        <dbReference type="ARBA" id="ARBA00022801"/>
    </source>
</evidence>
<proteinExistence type="predicted"/>